<dbReference type="InterPro" id="IPR000182">
    <property type="entry name" value="GNAT_dom"/>
</dbReference>
<dbReference type="InterPro" id="IPR016181">
    <property type="entry name" value="Acyl_CoA_acyltransferase"/>
</dbReference>
<reference evidence="5" key="1">
    <citation type="submission" date="2024-02" db="EMBL/GenBank/DDBJ databases">
        <title>Tomenella chthoni gen. nov. sp. nov., a member of the family Jonesiaceae isolated from bat guano.</title>
        <authorList>
            <person name="Miller S.L."/>
            <person name="King J."/>
            <person name="Sankaranarayanan K."/>
            <person name="Lawson P.A."/>
        </authorList>
    </citation>
    <scope>NUCLEOTIDE SEQUENCE</scope>
    <source>
        <strain evidence="5">BS-20</strain>
    </source>
</reference>
<comment type="similarity">
    <text evidence="3">Belongs to the acetyltransferase family. RimJ subfamily.</text>
</comment>
<keyword evidence="1 5" id="KW-0808">Transferase</keyword>
<dbReference type="Gene3D" id="3.40.630.30">
    <property type="match status" value="1"/>
</dbReference>
<evidence type="ECO:0000256" key="2">
    <source>
        <dbReference type="ARBA" id="ARBA00023315"/>
    </source>
</evidence>
<evidence type="ECO:0000256" key="3">
    <source>
        <dbReference type="ARBA" id="ARBA00038502"/>
    </source>
</evidence>
<dbReference type="GO" id="GO:0008999">
    <property type="term" value="F:protein-N-terminal-alanine acetyltransferase activity"/>
    <property type="evidence" value="ECO:0007669"/>
    <property type="project" value="TreeGrafter"/>
</dbReference>
<dbReference type="SUPFAM" id="SSF55729">
    <property type="entry name" value="Acyl-CoA N-acyltransferases (Nat)"/>
    <property type="match status" value="1"/>
</dbReference>
<evidence type="ECO:0000256" key="1">
    <source>
        <dbReference type="ARBA" id="ARBA00022679"/>
    </source>
</evidence>
<dbReference type="Pfam" id="PF13302">
    <property type="entry name" value="Acetyltransf_3"/>
    <property type="match status" value="1"/>
</dbReference>
<name>A0AAU7DXU3_9MICO</name>
<dbReference type="AlphaFoldDB" id="A0AAU7DXU3"/>
<dbReference type="EC" id="2.-.-.-" evidence="5"/>
<gene>
    <name evidence="5" type="ORF">V5R04_01035</name>
</gene>
<keyword evidence="2" id="KW-0012">Acyltransferase</keyword>
<dbReference type="InterPro" id="IPR051531">
    <property type="entry name" value="N-acetyltransferase"/>
</dbReference>
<dbReference type="GO" id="GO:0005737">
    <property type="term" value="C:cytoplasm"/>
    <property type="evidence" value="ECO:0007669"/>
    <property type="project" value="TreeGrafter"/>
</dbReference>
<evidence type="ECO:0000313" key="5">
    <source>
        <dbReference type="EMBL" id="XBH21842.1"/>
    </source>
</evidence>
<protein>
    <submittedName>
        <fullName evidence="5">GNAT family protein</fullName>
        <ecNumber evidence="5">2.-.-.-</ecNumber>
    </submittedName>
</protein>
<dbReference type="PANTHER" id="PTHR43792">
    <property type="entry name" value="GNAT FAMILY, PUTATIVE (AFU_ORTHOLOGUE AFUA_3G00765)-RELATED-RELATED"/>
    <property type="match status" value="1"/>
</dbReference>
<accession>A0AAU7DXU3</accession>
<sequence>MSFFTRVANTHWPVTLREDEIHGPPYGSLIMRPLKTSDRTQWYAARTMNQDWLAPWEASTPQVPGQKPAKALTFAQYVRSQDRAARTGDSLSFVLIVDGILAGQLSVASITYGSLRGASIGYWVSRDVAGRGVAPTAVALAVDYCFEQLHLHRIEINIRPENHASLRVVEKLGLRDEGLRKNYLHIQGQWADHRTFAVTSTEVPRGLLRRWRDQTEQ</sequence>
<dbReference type="EMBL" id="CP146203">
    <property type="protein sequence ID" value="XBH21842.1"/>
    <property type="molecule type" value="Genomic_DNA"/>
</dbReference>
<proteinExistence type="inferred from homology"/>
<dbReference type="PANTHER" id="PTHR43792:SF8">
    <property type="entry name" value="[RIBOSOMAL PROTEIN US5]-ALANINE N-ACETYLTRANSFERASE"/>
    <property type="match status" value="1"/>
</dbReference>
<feature type="domain" description="N-acetyltransferase" evidence="4">
    <location>
        <begin position="29"/>
        <end position="197"/>
    </location>
</feature>
<dbReference type="PROSITE" id="PS51186">
    <property type="entry name" value="GNAT"/>
    <property type="match status" value="1"/>
</dbReference>
<organism evidence="5">
    <name type="scientific">Jonesiaceae bacterium BS-20</name>
    <dbReference type="NCBI Taxonomy" id="3120821"/>
    <lineage>
        <taxon>Bacteria</taxon>
        <taxon>Bacillati</taxon>
        <taxon>Actinomycetota</taxon>
        <taxon>Actinomycetes</taxon>
        <taxon>Micrococcales</taxon>
        <taxon>Jonesiaceae</taxon>
    </lineage>
</organism>
<evidence type="ECO:0000259" key="4">
    <source>
        <dbReference type="PROSITE" id="PS51186"/>
    </source>
</evidence>